<dbReference type="InterPro" id="IPR004042">
    <property type="entry name" value="Intein_endonuc_central"/>
</dbReference>
<feature type="domain" description="DOD-type homing endonuclease" evidence="1">
    <location>
        <begin position="91"/>
        <end position="217"/>
    </location>
</feature>
<gene>
    <name evidence="2" type="ORF">COS09_00050</name>
</gene>
<dbReference type="PROSITE" id="PS50819">
    <property type="entry name" value="INTEIN_ENDONUCLEASE"/>
    <property type="match status" value="1"/>
</dbReference>
<evidence type="ECO:0000313" key="3">
    <source>
        <dbReference type="Proteomes" id="UP000230766"/>
    </source>
</evidence>
<reference evidence="3" key="1">
    <citation type="submission" date="2017-09" db="EMBL/GenBank/DDBJ databases">
        <title>Depth-based differentiation of microbial function through sediment-hosted aquifers and enrichment of novel symbionts in the deep terrestrial subsurface.</title>
        <authorList>
            <person name="Probst A.J."/>
            <person name="Ladd B."/>
            <person name="Jarett J.K."/>
            <person name="Geller-Mcgrath D.E."/>
            <person name="Sieber C.M.K."/>
            <person name="Emerson J.B."/>
            <person name="Anantharaman K."/>
            <person name="Thomas B.C."/>
            <person name="Malmstrom R."/>
            <person name="Stieglmeier M."/>
            <person name="Klingl A."/>
            <person name="Woyke T."/>
            <person name="Ryan C.M."/>
            <person name="Banfield J.F."/>
        </authorList>
    </citation>
    <scope>NUCLEOTIDE SEQUENCE [LARGE SCALE GENOMIC DNA]</scope>
</reference>
<accession>A0A2M7EC76</accession>
<dbReference type="InterPro" id="IPR027434">
    <property type="entry name" value="Homing_endonucl"/>
</dbReference>
<organism evidence="2 3">
    <name type="scientific">Candidatus Nealsonbacteria bacterium CG01_land_8_20_14_3_00_12</name>
    <dbReference type="NCBI Taxonomy" id="1974697"/>
    <lineage>
        <taxon>Bacteria</taxon>
        <taxon>Candidatus Nealsoniibacteriota</taxon>
    </lineage>
</organism>
<sequence length="279" mass="32963">MYKTDPLLIAKCRNLRRKGYTLGEIIKATNLPKTTIFDHVRDIPLSIAMKESLARENIQRLKEIALRRKGKCIPGRIVIKPKGWGDKLIFLVAHFMFDGEITSHSCVYHNRNMALIGQVASLMKRIFHLQPHNWLNKETGVHRIYYTHVELARYVKEKSDKLKRYIKNAPSIKKKIFLRAFFDDEGSVHFDKKLVRGYQYNLEILKLIQGLLKDFDIESQIDKKYNEINISRKPNLIKFRDKINFSKGIYINPARKNSIWKKKLEKREILDYIISSYKK</sequence>
<name>A0A2M7EC76_9BACT</name>
<comment type="caution">
    <text evidence="2">The sequence shown here is derived from an EMBL/GenBank/DDBJ whole genome shotgun (WGS) entry which is preliminary data.</text>
</comment>
<dbReference type="Gene3D" id="3.10.28.10">
    <property type="entry name" value="Homing endonucleases"/>
    <property type="match status" value="1"/>
</dbReference>
<dbReference type="Proteomes" id="UP000230766">
    <property type="component" value="Unassembled WGS sequence"/>
</dbReference>
<protein>
    <recommendedName>
        <fullName evidence="1">DOD-type homing endonuclease domain-containing protein</fullName>
    </recommendedName>
</protein>
<dbReference type="EMBL" id="PETJ01000003">
    <property type="protein sequence ID" value="PIV65338.1"/>
    <property type="molecule type" value="Genomic_DNA"/>
</dbReference>
<evidence type="ECO:0000313" key="2">
    <source>
        <dbReference type="EMBL" id="PIV65338.1"/>
    </source>
</evidence>
<dbReference type="Pfam" id="PF14528">
    <property type="entry name" value="LAGLIDADG_3"/>
    <property type="match status" value="1"/>
</dbReference>
<dbReference type="InterPro" id="IPR004860">
    <property type="entry name" value="LAGLIDADG_dom"/>
</dbReference>
<dbReference type="GO" id="GO:0004519">
    <property type="term" value="F:endonuclease activity"/>
    <property type="evidence" value="ECO:0007669"/>
    <property type="project" value="InterPro"/>
</dbReference>
<proteinExistence type="predicted"/>
<dbReference type="AlphaFoldDB" id="A0A2M7EC76"/>
<evidence type="ECO:0000259" key="1">
    <source>
        <dbReference type="PROSITE" id="PS50819"/>
    </source>
</evidence>
<dbReference type="SUPFAM" id="SSF55608">
    <property type="entry name" value="Homing endonucleases"/>
    <property type="match status" value="1"/>
</dbReference>